<dbReference type="PANTHER" id="PTHR36156:SF2">
    <property type="entry name" value="CUPIN TYPE-2 DOMAIN-CONTAINING PROTEIN"/>
    <property type="match status" value="1"/>
</dbReference>
<gene>
    <name evidence="2" type="ORF">PHACADRAFT_176509</name>
</gene>
<dbReference type="PANTHER" id="PTHR36156">
    <property type="entry name" value="SLR2101 PROTEIN"/>
    <property type="match status" value="1"/>
</dbReference>
<protein>
    <recommendedName>
        <fullName evidence="1">Cupin type-2 domain-containing protein</fullName>
    </recommendedName>
</protein>
<feature type="domain" description="Cupin type-2" evidence="1">
    <location>
        <begin position="83"/>
        <end position="148"/>
    </location>
</feature>
<dbReference type="InterPro" id="IPR011051">
    <property type="entry name" value="RmlC_Cupin_sf"/>
</dbReference>
<name>K5W0S7_PHACS</name>
<dbReference type="Gene3D" id="2.60.120.10">
    <property type="entry name" value="Jelly Rolls"/>
    <property type="match status" value="1"/>
</dbReference>
<dbReference type="EMBL" id="JH930475">
    <property type="protein sequence ID" value="EKM52479.1"/>
    <property type="molecule type" value="Genomic_DNA"/>
</dbReference>
<dbReference type="InterPro" id="IPR014710">
    <property type="entry name" value="RmlC-like_jellyroll"/>
</dbReference>
<evidence type="ECO:0000313" key="2">
    <source>
        <dbReference type="EMBL" id="EKM52479.1"/>
    </source>
</evidence>
<dbReference type="CDD" id="cd02231">
    <property type="entry name" value="cupin_BLL6423-like"/>
    <property type="match status" value="1"/>
</dbReference>
<sequence>MSTTAPPQPPPARRVITGHTPDGKAIFVKDEPVRFWPAQGTTTMLSDAYRSFGFPISNDGGLEDVLKPRDDEIVNSNGSVFRIMDMPPHTETVLHRTLTIDYGIHVQGALTLVLDDNKRTVLKPGDVVVQRGTIHAWVNASDEWTRTYFVLLTANKVKPGEKELEIEFTPMPDDWKVTTA</sequence>
<dbReference type="RefSeq" id="XP_007398823.1">
    <property type="nucleotide sequence ID" value="XM_007398761.1"/>
</dbReference>
<dbReference type="AlphaFoldDB" id="K5W0S7"/>
<dbReference type="KEGG" id="pco:PHACADRAFT_176509"/>
<dbReference type="InterPro" id="IPR047142">
    <property type="entry name" value="OryJ/VirC-like"/>
</dbReference>
<proteinExistence type="predicted"/>
<evidence type="ECO:0000313" key="3">
    <source>
        <dbReference type="Proteomes" id="UP000008370"/>
    </source>
</evidence>
<dbReference type="InParanoid" id="K5W0S7"/>
<dbReference type="SUPFAM" id="SSF51182">
    <property type="entry name" value="RmlC-like cupins"/>
    <property type="match status" value="1"/>
</dbReference>
<dbReference type="HOGENOM" id="CLU_096188_0_1_1"/>
<reference evidence="2 3" key="1">
    <citation type="journal article" date="2012" name="BMC Genomics">
        <title>Comparative genomics of the white-rot fungi, Phanerochaete carnosa and P. chrysosporium, to elucidate the genetic basis of the distinct wood types they colonize.</title>
        <authorList>
            <person name="Suzuki H."/>
            <person name="MacDonald J."/>
            <person name="Syed K."/>
            <person name="Salamov A."/>
            <person name="Hori C."/>
            <person name="Aerts A."/>
            <person name="Henrissat B."/>
            <person name="Wiebenga A."/>
            <person name="vanKuyk P.A."/>
            <person name="Barry K."/>
            <person name="Lindquist E."/>
            <person name="LaButti K."/>
            <person name="Lapidus A."/>
            <person name="Lucas S."/>
            <person name="Coutinho P."/>
            <person name="Gong Y."/>
            <person name="Samejima M."/>
            <person name="Mahadevan R."/>
            <person name="Abou-Zaid M."/>
            <person name="de Vries R.P."/>
            <person name="Igarashi K."/>
            <person name="Yadav J.S."/>
            <person name="Grigoriev I.V."/>
            <person name="Master E.R."/>
        </authorList>
    </citation>
    <scope>NUCLEOTIDE SEQUENCE [LARGE SCALE GENOMIC DNA]</scope>
    <source>
        <strain evidence="2 3">HHB-10118-sp</strain>
    </source>
</reference>
<organism evidence="2 3">
    <name type="scientific">Phanerochaete carnosa (strain HHB-10118-sp)</name>
    <name type="common">White-rot fungus</name>
    <name type="synonym">Peniophora carnosa</name>
    <dbReference type="NCBI Taxonomy" id="650164"/>
    <lineage>
        <taxon>Eukaryota</taxon>
        <taxon>Fungi</taxon>
        <taxon>Dikarya</taxon>
        <taxon>Basidiomycota</taxon>
        <taxon>Agaricomycotina</taxon>
        <taxon>Agaricomycetes</taxon>
        <taxon>Polyporales</taxon>
        <taxon>Phanerochaetaceae</taxon>
        <taxon>Phanerochaete</taxon>
    </lineage>
</organism>
<dbReference type="InterPro" id="IPR013096">
    <property type="entry name" value="Cupin_2"/>
</dbReference>
<dbReference type="Pfam" id="PF07883">
    <property type="entry name" value="Cupin_2"/>
    <property type="match status" value="1"/>
</dbReference>
<accession>K5W0S7</accession>
<dbReference type="GeneID" id="18909754"/>
<dbReference type="Proteomes" id="UP000008370">
    <property type="component" value="Unassembled WGS sequence"/>
</dbReference>
<keyword evidence="3" id="KW-1185">Reference proteome</keyword>
<evidence type="ECO:0000259" key="1">
    <source>
        <dbReference type="Pfam" id="PF07883"/>
    </source>
</evidence>
<dbReference type="STRING" id="650164.K5W0S7"/>
<dbReference type="OrthoDB" id="5840532at2759"/>